<dbReference type="Pfam" id="PF13376">
    <property type="entry name" value="OmdA"/>
    <property type="match status" value="1"/>
</dbReference>
<sequence>MSPRDGGTPERPAVFFDGPEEFRAWLEEHHDTAPELWMGLSKAHVRPRGLTWDQAVPEALCFGWIDSLSQRIDDDSRRQRWTPRRPGSNWSLVNVAHVERLIAEGRMTPAGLAAFEARQAGRTGVYSFEVPPGELTEADAAALDAVPAARAWWDRAPASYRRLVTSWLAGAKRPQTRERRLAQLVEDSAAGRLIPPQRYGDEPAWVRRLRAELGLD</sequence>
<dbReference type="Proteomes" id="UP000501058">
    <property type="component" value="Chromosome"/>
</dbReference>
<gene>
    <name evidence="1" type="ORF">G7070_14295</name>
</gene>
<evidence type="ECO:0000313" key="2">
    <source>
        <dbReference type="Proteomes" id="UP000501058"/>
    </source>
</evidence>
<evidence type="ECO:0000313" key="1">
    <source>
        <dbReference type="EMBL" id="QIK73215.1"/>
    </source>
</evidence>
<accession>A0A6G7Y8T0</accession>
<proteinExistence type="predicted"/>
<protein>
    <recommendedName>
        <fullName evidence="3">Bacteriocin-protection, YdeI or OmpD-Associated</fullName>
    </recommendedName>
</protein>
<name>A0A6G7Y8T0_9ACTN</name>
<evidence type="ECO:0008006" key="3">
    <source>
        <dbReference type="Google" id="ProtNLM"/>
    </source>
</evidence>
<dbReference type="EMBL" id="CP049865">
    <property type="protein sequence ID" value="QIK73215.1"/>
    <property type="molecule type" value="Genomic_DNA"/>
</dbReference>
<dbReference type="KEGG" id="prv:G7070_14295"/>
<dbReference type="AlphaFoldDB" id="A0A6G7Y8T0"/>
<reference evidence="1 2" key="1">
    <citation type="submission" date="2020-03" db="EMBL/GenBank/DDBJ databases">
        <title>Propioniciclava sp. nov., isolated from Hydrophilus acuminatus.</title>
        <authorList>
            <person name="Hyun D.-W."/>
            <person name="Bae J.-W."/>
        </authorList>
    </citation>
    <scope>NUCLEOTIDE SEQUENCE [LARGE SCALE GENOMIC DNA]</scope>
    <source>
        <strain evidence="1 2">HDW11</strain>
    </source>
</reference>
<organism evidence="1 2">
    <name type="scientific">Propioniciclava coleopterorum</name>
    <dbReference type="NCBI Taxonomy" id="2714937"/>
    <lineage>
        <taxon>Bacteria</taxon>
        <taxon>Bacillati</taxon>
        <taxon>Actinomycetota</taxon>
        <taxon>Actinomycetes</taxon>
        <taxon>Propionibacteriales</taxon>
        <taxon>Propionibacteriaceae</taxon>
        <taxon>Propioniciclava</taxon>
    </lineage>
</organism>
<keyword evidence="2" id="KW-1185">Reference proteome</keyword>
<dbReference type="RefSeq" id="WP_166234286.1">
    <property type="nucleotide sequence ID" value="NZ_CP049865.1"/>
</dbReference>